<dbReference type="InterPro" id="IPR017946">
    <property type="entry name" value="PLC-like_Pdiesterase_TIM-brl"/>
</dbReference>
<evidence type="ECO:0000256" key="6">
    <source>
        <dbReference type="ARBA" id="ARBA00023136"/>
    </source>
</evidence>
<comment type="similarity">
    <text evidence="2">Belongs to the beta/gamma-crystallin family.</text>
</comment>
<dbReference type="GO" id="GO:0016020">
    <property type="term" value="C:membrane"/>
    <property type="evidence" value="ECO:0007669"/>
    <property type="project" value="UniProtKB-SubCell"/>
</dbReference>
<evidence type="ECO:0000256" key="3">
    <source>
        <dbReference type="ARBA" id="ARBA00022692"/>
    </source>
</evidence>
<keyword evidence="4" id="KW-0677">Repeat</keyword>
<dbReference type="SUPFAM" id="SSF49695">
    <property type="entry name" value="gamma-Crystallin-like"/>
    <property type="match status" value="2"/>
</dbReference>
<dbReference type="PANTHER" id="PTHR35518">
    <property type="entry name" value="MAINTENANCE OF TELOMOERE CAPPING"/>
    <property type="match status" value="1"/>
</dbReference>
<comment type="subcellular location">
    <subcellularLocation>
        <location evidence="1">Membrane</location>
    </subcellularLocation>
</comment>
<dbReference type="OrthoDB" id="5740202at2"/>
<accession>A0A5S9MTI0</accession>
<protein>
    <recommendedName>
        <fullName evidence="7">Beta/gamma crystallin 'Greek key' domain-containing protein</fullName>
    </recommendedName>
</protein>
<dbReference type="Gene3D" id="2.60.20.10">
    <property type="entry name" value="Crystallins"/>
    <property type="match status" value="2"/>
</dbReference>
<keyword evidence="5" id="KW-1133">Transmembrane helix</keyword>
<dbReference type="Pfam" id="PF26146">
    <property type="entry name" value="PI-PLC_X"/>
    <property type="match status" value="1"/>
</dbReference>
<evidence type="ECO:0000256" key="1">
    <source>
        <dbReference type="ARBA" id="ARBA00004370"/>
    </source>
</evidence>
<dbReference type="InterPro" id="IPR001064">
    <property type="entry name" value="Beta/gamma_crystallin"/>
</dbReference>
<reference evidence="8 9" key="1">
    <citation type="submission" date="2019-11" db="EMBL/GenBank/DDBJ databases">
        <authorList>
            <person name="Holert J."/>
        </authorList>
    </citation>
    <scope>NUCLEOTIDE SEQUENCE [LARGE SCALE GENOMIC DNA]</scope>
    <source>
        <strain evidence="8">SB11_3</strain>
    </source>
</reference>
<dbReference type="EMBL" id="CACSIO010000001">
    <property type="protein sequence ID" value="CAA0079292.1"/>
    <property type="molecule type" value="Genomic_DNA"/>
</dbReference>
<dbReference type="GO" id="GO:0008081">
    <property type="term" value="F:phosphoric diester hydrolase activity"/>
    <property type="evidence" value="ECO:0007669"/>
    <property type="project" value="InterPro"/>
</dbReference>
<dbReference type="InterPro" id="IPR051008">
    <property type="entry name" value="Telomere_Capping_Maintenance"/>
</dbReference>
<keyword evidence="6" id="KW-0472">Membrane</keyword>
<proteinExistence type="inferred from homology"/>
<keyword evidence="9" id="KW-1185">Reference proteome</keyword>
<gene>
    <name evidence="8" type="ORF">OPDIPICF_00090</name>
</gene>
<dbReference type="AlphaFoldDB" id="A0A5S9MTI0"/>
<dbReference type="GO" id="GO:0006629">
    <property type="term" value="P:lipid metabolic process"/>
    <property type="evidence" value="ECO:0007669"/>
    <property type="project" value="InterPro"/>
</dbReference>
<dbReference type="SUPFAM" id="SSF51695">
    <property type="entry name" value="PLC-like phosphodiesterases"/>
    <property type="match status" value="1"/>
</dbReference>
<sequence>MKFHHWIGSLLLAATSGQTLAEANKVCFYEHYDYQGAEWCYTSDSGWIGSSRNDRISSIKLYGDAKVTIYQHGNYGGAQTTVMANTYKMDDLNDNISSFRIGVRQSDDFACLFEHPGFRGTPACAEAGQGVSDLNNVVMGRNNASSLVAVGKARVEIFEYPNYDYGRQVMNITRSTSNLEKRPANWTEDNIDSFRVFSRSATNAEAAIDINEAIGYHAPINQVDTLASHNAFNSTAYFSGQLIPGPNHRRALIEQLQIGARFFELDVSKGNGYAKVCHSIDCGTFDVSLRRLLAETETWLKGADDNDVVFFFIQDDLDGDNSGYQQLQNDVAWLGDIVYTPGACQSLPDDMTFAQMRAQGKRVFFYKSGGSNGCNTASSVLINSETNIGVASINIHDNHFRSGTVVRSQECDNYFCNDVVSASEALIGLTNGVNAFGLDMLEESDIDNNGGRFHKQLWAAGPEQVYNAYANGRTATFKANGDRYVAVSWNTSRNYACRLSNGNWVITDALGDIWNGSNACENEYPGSTFDVPASAYEARLLRDAIVTGADVHINFGVNNGQWVAGRWGNLANR</sequence>
<evidence type="ECO:0000313" key="9">
    <source>
        <dbReference type="Proteomes" id="UP000441399"/>
    </source>
</evidence>
<evidence type="ECO:0000256" key="4">
    <source>
        <dbReference type="ARBA" id="ARBA00022737"/>
    </source>
</evidence>
<feature type="domain" description="Beta/gamma crystallin 'Greek key'" evidence="7">
    <location>
        <begin position="65"/>
        <end position="103"/>
    </location>
</feature>
<dbReference type="Gene3D" id="3.20.20.190">
    <property type="entry name" value="Phosphatidylinositol (PI) phosphodiesterase"/>
    <property type="match status" value="1"/>
</dbReference>
<dbReference type="Proteomes" id="UP000441399">
    <property type="component" value="Unassembled WGS sequence"/>
</dbReference>
<organism evidence="8 9">
    <name type="scientific">BD1-7 clade bacterium</name>
    <dbReference type="NCBI Taxonomy" id="2029982"/>
    <lineage>
        <taxon>Bacteria</taxon>
        <taxon>Pseudomonadati</taxon>
        <taxon>Pseudomonadota</taxon>
        <taxon>Gammaproteobacteria</taxon>
        <taxon>Cellvibrionales</taxon>
        <taxon>Spongiibacteraceae</taxon>
        <taxon>BD1-7 clade</taxon>
    </lineage>
</organism>
<evidence type="ECO:0000256" key="2">
    <source>
        <dbReference type="ARBA" id="ARBA00009646"/>
    </source>
</evidence>
<name>A0A5S9MTI0_9GAMM</name>
<dbReference type="PANTHER" id="PTHR35518:SF2">
    <property type="entry name" value="MAINTENANCE OF TELOMERE CAPPING PROTEIN 6"/>
    <property type="match status" value="1"/>
</dbReference>
<evidence type="ECO:0000256" key="5">
    <source>
        <dbReference type="ARBA" id="ARBA00022989"/>
    </source>
</evidence>
<evidence type="ECO:0000313" key="8">
    <source>
        <dbReference type="EMBL" id="CAA0079292.1"/>
    </source>
</evidence>
<dbReference type="PROSITE" id="PS50007">
    <property type="entry name" value="PIPLC_X_DOMAIN"/>
    <property type="match status" value="1"/>
</dbReference>
<dbReference type="InterPro" id="IPR011024">
    <property type="entry name" value="G_crystallin-like"/>
</dbReference>
<dbReference type="Pfam" id="PF03995">
    <property type="entry name" value="Inhibitor_I36"/>
    <property type="match status" value="1"/>
</dbReference>
<evidence type="ECO:0000259" key="7">
    <source>
        <dbReference type="PROSITE" id="PS50915"/>
    </source>
</evidence>
<keyword evidence="3" id="KW-0812">Transmembrane</keyword>
<dbReference type="SMART" id="SM00247">
    <property type="entry name" value="XTALbg"/>
    <property type="match status" value="1"/>
</dbReference>
<dbReference type="PROSITE" id="PS50915">
    <property type="entry name" value="CRYSTALLIN_BETA_GAMMA"/>
    <property type="match status" value="1"/>
</dbReference>